<dbReference type="PANTHER" id="PTHR42852">
    <property type="entry name" value="THIOL:DISULFIDE INTERCHANGE PROTEIN DSBE"/>
    <property type="match status" value="1"/>
</dbReference>
<sequence length="409" mass="45523">MRTRIGIGDSAPDFTLPSAGSGELLTFSHFGGKKILLSFHQDANCPCCHYAVEQLIGAHKKLAWAAKLHVICVFQSDANTIKKYILKRGADDDNDNKAGEYIFPFVALSGIEEHAYDLYEVGVVGGMRNLKSSIARSNRRLPTEVELERGTPTRLPTDFLIDETGMIVDCFRAKTVADHMPMQSIEHFLMTGGNSLGTTIKLRAGACAPDFTLCDVDGKPYSLSQYHGQKVMLSFYRYAGCPCCRRAIEKLKKFNKRLSRSGAEKINILCIYPSAPESIKECILRDSGPSDFPFIALSDPGEKLYKKYRVGADTSGHHAISVATIWYKLAFKGFAGREPEGGNIRLPSDFLIDENGMIADCFHARSAYEHIPLKRVEQFMKRTASLKQSTEPEDELRATVFDRIRRSSA</sequence>
<feature type="domain" description="Thioredoxin" evidence="1">
    <location>
        <begin position="5"/>
        <end position="190"/>
    </location>
</feature>
<dbReference type="EMBL" id="HBED01008265">
    <property type="protein sequence ID" value="CAD8298662.1"/>
    <property type="molecule type" value="Transcribed_RNA"/>
</dbReference>
<protein>
    <recommendedName>
        <fullName evidence="1">Thioredoxin domain-containing protein</fullName>
    </recommendedName>
</protein>
<feature type="domain" description="Thioredoxin" evidence="1">
    <location>
        <begin position="202"/>
        <end position="381"/>
    </location>
</feature>
<reference evidence="2" key="1">
    <citation type="submission" date="2021-01" db="EMBL/GenBank/DDBJ databases">
        <authorList>
            <person name="Corre E."/>
            <person name="Pelletier E."/>
            <person name="Niang G."/>
            <person name="Scheremetjew M."/>
            <person name="Finn R."/>
            <person name="Kale V."/>
            <person name="Holt S."/>
            <person name="Cochrane G."/>
            <person name="Meng A."/>
            <person name="Brown T."/>
            <person name="Cohen L."/>
        </authorList>
    </citation>
    <scope>NUCLEOTIDE SEQUENCE</scope>
    <source>
        <strain evidence="2">CCMP147</strain>
    </source>
</reference>
<evidence type="ECO:0000313" key="2">
    <source>
        <dbReference type="EMBL" id="CAD8298662.1"/>
    </source>
</evidence>
<dbReference type="InterPro" id="IPR000866">
    <property type="entry name" value="AhpC/TSA"/>
</dbReference>
<dbReference type="GO" id="GO:0016491">
    <property type="term" value="F:oxidoreductase activity"/>
    <property type="evidence" value="ECO:0007669"/>
    <property type="project" value="InterPro"/>
</dbReference>
<dbReference type="SUPFAM" id="SSF52833">
    <property type="entry name" value="Thioredoxin-like"/>
    <property type="match status" value="2"/>
</dbReference>
<organism evidence="2">
    <name type="scientific">Pseudictyota dubia</name>
    <dbReference type="NCBI Taxonomy" id="2749911"/>
    <lineage>
        <taxon>Eukaryota</taxon>
        <taxon>Sar</taxon>
        <taxon>Stramenopiles</taxon>
        <taxon>Ochrophyta</taxon>
        <taxon>Bacillariophyta</taxon>
        <taxon>Mediophyceae</taxon>
        <taxon>Biddulphiophycidae</taxon>
        <taxon>Eupodiscales</taxon>
        <taxon>Odontellaceae</taxon>
        <taxon>Pseudictyota</taxon>
    </lineage>
</organism>
<accession>A0A7R9Z0V6</accession>
<dbReference type="InterPro" id="IPR050553">
    <property type="entry name" value="Thioredoxin_ResA/DsbE_sf"/>
</dbReference>
<dbReference type="AlphaFoldDB" id="A0A7R9Z0V6"/>
<gene>
    <name evidence="2" type="ORF">TDUB1175_LOCUS4029</name>
</gene>
<evidence type="ECO:0000259" key="1">
    <source>
        <dbReference type="PROSITE" id="PS51352"/>
    </source>
</evidence>
<dbReference type="Gene3D" id="3.40.30.10">
    <property type="entry name" value="Glutaredoxin"/>
    <property type="match status" value="2"/>
</dbReference>
<dbReference type="GO" id="GO:0016209">
    <property type="term" value="F:antioxidant activity"/>
    <property type="evidence" value="ECO:0007669"/>
    <property type="project" value="InterPro"/>
</dbReference>
<dbReference type="PANTHER" id="PTHR42852:SF13">
    <property type="entry name" value="PROTEIN DIPZ"/>
    <property type="match status" value="1"/>
</dbReference>
<dbReference type="InterPro" id="IPR013766">
    <property type="entry name" value="Thioredoxin_domain"/>
</dbReference>
<name>A0A7R9Z0V6_9STRA</name>
<dbReference type="Pfam" id="PF00578">
    <property type="entry name" value="AhpC-TSA"/>
    <property type="match status" value="2"/>
</dbReference>
<proteinExistence type="predicted"/>
<dbReference type="PROSITE" id="PS51352">
    <property type="entry name" value="THIOREDOXIN_2"/>
    <property type="match status" value="2"/>
</dbReference>
<dbReference type="InterPro" id="IPR036249">
    <property type="entry name" value="Thioredoxin-like_sf"/>
</dbReference>